<evidence type="ECO:0000313" key="6">
    <source>
        <dbReference type="EMBL" id="RAI01153.1"/>
    </source>
</evidence>
<proteinExistence type="inferred from homology"/>
<dbReference type="OrthoDB" id="9764363at2"/>
<evidence type="ECO:0000313" key="7">
    <source>
        <dbReference type="Proteomes" id="UP000249590"/>
    </source>
</evidence>
<dbReference type="GO" id="GO:0008236">
    <property type="term" value="F:serine-type peptidase activity"/>
    <property type="evidence" value="ECO:0007669"/>
    <property type="project" value="UniProtKB-KW"/>
</dbReference>
<dbReference type="Gene3D" id="3.90.226.10">
    <property type="entry name" value="2-enoyl-CoA Hydratase, Chain A, domain 1"/>
    <property type="match status" value="1"/>
</dbReference>
<gene>
    <name evidence="6" type="ORF">DLJ53_14760</name>
</gene>
<accession>A0A8B2NVF9</accession>
<dbReference type="Gene3D" id="6.20.330.10">
    <property type="match status" value="1"/>
</dbReference>
<comment type="similarity">
    <text evidence="1">Belongs to the peptidase S49 family.</text>
</comment>
<dbReference type="InterPro" id="IPR029045">
    <property type="entry name" value="ClpP/crotonase-like_dom_sf"/>
</dbReference>
<evidence type="ECO:0000256" key="4">
    <source>
        <dbReference type="ARBA" id="ARBA00022825"/>
    </source>
</evidence>
<dbReference type="CDD" id="cd07023">
    <property type="entry name" value="S49_Sppa_N_C"/>
    <property type="match status" value="1"/>
</dbReference>
<dbReference type="PANTHER" id="PTHR42987">
    <property type="entry name" value="PEPTIDASE S49"/>
    <property type="match status" value="1"/>
</dbReference>
<dbReference type="GO" id="GO:0006508">
    <property type="term" value="P:proteolysis"/>
    <property type="evidence" value="ECO:0007669"/>
    <property type="project" value="UniProtKB-KW"/>
</dbReference>
<dbReference type="Proteomes" id="UP000249590">
    <property type="component" value="Unassembled WGS sequence"/>
</dbReference>
<dbReference type="InterPro" id="IPR002142">
    <property type="entry name" value="Peptidase_S49"/>
</dbReference>
<dbReference type="EMBL" id="QHHQ01000003">
    <property type="protein sequence ID" value="RAI01153.1"/>
    <property type="molecule type" value="Genomic_DNA"/>
</dbReference>
<feature type="domain" description="Peptidase S49" evidence="5">
    <location>
        <begin position="77"/>
        <end position="219"/>
    </location>
</feature>
<evidence type="ECO:0000256" key="2">
    <source>
        <dbReference type="ARBA" id="ARBA00022670"/>
    </source>
</evidence>
<keyword evidence="3" id="KW-0378">Hydrolase</keyword>
<keyword evidence="4" id="KW-0720">Serine protease</keyword>
<reference evidence="6 7" key="1">
    <citation type="submission" date="2018-05" db="EMBL/GenBank/DDBJ databases">
        <title>Acuticoccus sediminis sp. nov., isolated from deep-sea sediment of Indian Ocean.</title>
        <authorList>
            <person name="Liu X."/>
            <person name="Lai Q."/>
            <person name="Du Y."/>
            <person name="Sun F."/>
            <person name="Zhang X."/>
            <person name="Wang S."/>
            <person name="Shao Z."/>
        </authorList>
    </citation>
    <scope>NUCLEOTIDE SEQUENCE [LARGE SCALE GENOMIC DNA]</scope>
    <source>
        <strain evidence="6 7">PTG4-2</strain>
    </source>
</reference>
<dbReference type="AlphaFoldDB" id="A0A8B2NVF9"/>
<sequence>MRFWPRSKKPVVPVVRLHGVIGQGTSLRPGLSLAGVESALDKAFAMRGPAVALVINSPGGSPVQSSLIVQRIRALAEKHEKPTIAFVEDVAASGGYWLACAADEIIADASSIVGSIGVVTATFGFPELLSRIGVERRVYTIGENKAILDPFKPQRDADVAILHAVQSDVHEAFVAAIKDRRGDRLGDDPDLFTGRFWSGHAAVGLGLVDGLGEIRTTLKSRFGEKIRIKSVSTSRPSLLRRLGLASAPSADSLVGAAYQHMLWDRYGA</sequence>
<evidence type="ECO:0000256" key="3">
    <source>
        <dbReference type="ARBA" id="ARBA00022801"/>
    </source>
</evidence>
<organism evidence="6 7">
    <name type="scientific">Acuticoccus sediminis</name>
    <dbReference type="NCBI Taxonomy" id="2184697"/>
    <lineage>
        <taxon>Bacteria</taxon>
        <taxon>Pseudomonadati</taxon>
        <taxon>Pseudomonadota</taxon>
        <taxon>Alphaproteobacteria</taxon>
        <taxon>Hyphomicrobiales</taxon>
        <taxon>Amorphaceae</taxon>
        <taxon>Acuticoccus</taxon>
    </lineage>
</organism>
<protein>
    <submittedName>
        <fullName evidence="6">S49 family peptidase</fullName>
    </submittedName>
</protein>
<keyword evidence="2" id="KW-0645">Protease</keyword>
<comment type="caution">
    <text evidence="6">The sequence shown here is derived from an EMBL/GenBank/DDBJ whole genome shotgun (WGS) entry which is preliminary data.</text>
</comment>
<evidence type="ECO:0000256" key="1">
    <source>
        <dbReference type="ARBA" id="ARBA00008683"/>
    </source>
</evidence>
<evidence type="ECO:0000259" key="5">
    <source>
        <dbReference type="Pfam" id="PF01343"/>
    </source>
</evidence>
<name>A0A8B2NVF9_9HYPH</name>
<dbReference type="RefSeq" id="WP_111347780.1">
    <property type="nucleotide sequence ID" value="NZ_JAIWKD010000008.1"/>
</dbReference>
<dbReference type="Pfam" id="PF01343">
    <property type="entry name" value="Peptidase_S49"/>
    <property type="match status" value="1"/>
</dbReference>
<keyword evidence="7" id="KW-1185">Reference proteome</keyword>
<dbReference type="PANTHER" id="PTHR42987:SF8">
    <property type="entry name" value="PROTEINASE"/>
    <property type="match status" value="1"/>
</dbReference>
<dbReference type="SUPFAM" id="SSF52096">
    <property type="entry name" value="ClpP/crotonase"/>
    <property type="match status" value="1"/>
</dbReference>
<dbReference type="InterPro" id="IPR047272">
    <property type="entry name" value="S49_SppA_C"/>
</dbReference>